<dbReference type="RefSeq" id="XP_001025163.2">
    <property type="nucleotide sequence ID" value="XM_001025163.2"/>
</dbReference>
<keyword evidence="1" id="KW-0880">Kelch repeat</keyword>
<accession>I7LXM2</accession>
<reference evidence="5" key="1">
    <citation type="journal article" date="2006" name="PLoS Biol.">
        <title>Macronuclear genome sequence of the ciliate Tetrahymena thermophila, a model eukaryote.</title>
        <authorList>
            <person name="Eisen J.A."/>
            <person name="Coyne R.S."/>
            <person name="Wu M."/>
            <person name="Wu D."/>
            <person name="Thiagarajan M."/>
            <person name="Wortman J.R."/>
            <person name="Badger J.H."/>
            <person name="Ren Q."/>
            <person name="Amedeo P."/>
            <person name="Jones K.M."/>
            <person name="Tallon L.J."/>
            <person name="Delcher A.L."/>
            <person name="Salzberg S.L."/>
            <person name="Silva J.C."/>
            <person name="Haas B.J."/>
            <person name="Majoros W.H."/>
            <person name="Farzad M."/>
            <person name="Carlton J.M."/>
            <person name="Smith R.K. Jr."/>
            <person name="Garg J."/>
            <person name="Pearlman R.E."/>
            <person name="Karrer K.M."/>
            <person name="Sun L."/>
            <person name="Manning G."/>
            <person name="Elde N.C."/>
            <person name="Turkewitz A.P."/>
            <person name="Asai D.J."/>
            <person name="Wilkes D.E."/>
            <person name="Wang Y."/>
            <person name="Cai H."/>
            <person name="Collins K."/>
            <person name="Stewart B.A."/>
            <person name="Lee S.R."/>
            <person name="Wilamowska K."/>
            <person name="Weinberg Z."/>
            <person name="Ruzzo W.L."/>
            <person name="Wloga D."/>
            <person name="Gaertig J."/>
            <person name="Frankel J."/>
            <person name="Tsao C.-C."/>
            <person name="Gorovsky M.A."/>
            <person name="Keeling P.J."/>
            <person name="Waller R.F."/>
            <person name="Patron N.J."/>
            <person name="Cherry J.M."/>
            <person name="Stover N.A."/>
            <person name="Krieger C.J."/>
            <person name="del Toro C."/>
            <person name="Ryder H.F."/>
            <person name="Williamson S.C."/>
            <person name="Barbeau R.A."/>
            <person name="Hamilton E.P."/>
            <person name="Orias E."/>
        </authorList>
    </citation>
    <scope>NUCLEOTIDE SEQUENCE [LARGE SCALE GENOMIC DNA]</scope>
    <source>
        <strain evidence="5">SB210</strain>
    </source>
</reference>
<sequence length="771" mass="89595">MMFSTSRLHLDQPMEKITYNPNQTVSSSQKKFYIKQDTDSPIKNKSQFQHSTKSFSKKQFELQVRQTFRQRLDKKKDFMTQSALQSTINSSDVRTVEQIFNSTHMAFLAAPDDLLNKSLGKDYLSMKSFTPMSTILVNNQSWQSFAKRNQDQSNTREVMSNQLVFNRTQKNFLVNQAQKNYTENYDQLIDSYRKREQKFNLPKIKVKNHDQVLNNMAKQQSTSPVIGTEGNLMPQQHNEEDDDPFNNQNKEQNEKKLTNLKFYWYCITDDGWRPETREYPSLTYIDGRLYLYGGMGLDLFNTMCYLDFQTWKWTNMDQAAQLQEGRYGHTAHLYKKDLLVFGGEKKYNSHLKMRQCFNDIQIYEFSKNSWNQIRTFGDIIENRRNHASVLITKFLFIFGGINSYNKHLYDFVSINLETFKCNILQVEGLDKGLAFHQMTPIFRGDAKIENPYYNVEIKKTKDKKVRKVKEEGLYVFGGLLQNGEATNQLRIIKLGQKPLKWVVPDVKGALPMARYQHSQHYYDDLNVLIVYGGRNDNSKFYRSYNMNISQNGILGDICLLDLETLNWISVEENGLKNLQKCAFASQIIGSKIIIFGGYQEKGFVNADMYVLELDQSKNRKLIKESNNPLQSGLSKNCISIVDILNNHTDLFDIQDEFSKQKKKKNQLNDTGSKVELSDNETSHILGMRTYQPIPQSILRSRKSSINKSFLSSLQQNQNGLKFKVDDNGIPSLNCVPEEEEDLGQFSTKIIIEQEKQQNVSKNKKTVSYAQI</sequence>
<dbReference type="Proteomes" id="UP000009168">
    <property type="component" value="Unassembled WGS sequence"/>
</dbReference>
<feature type="region of interest" description="Disordered" evidence="3">
    <location>
        <begin position="220"/>
        <end position="250"/>
    </location>
</feature>
<dbReference type="PANTHER" id="PTHR46093">
    <property type="entry name" value="ACYL-COA-BINDING DOMAIN-CONTAINING PROTEIN 5"/>
    <property type="match status" value="1"/>
</dbReference>
<dbReference type="KEGG" id="tet:TTHERM_00684620"/>
<dbReference type="PANTHER" id="PTHR46093:SF18">
    <property type="entry name" value="FIBRONECTIN TYPE-III DOMAIN-CONTAINING PROTEIN"/>
    <property type="match status" value="1"/>
</dbReference>
<evidence type="ECO:0000313" key="5">
    <source>
        <dbReference type="Proteomes" id="UP000009168"/>
    </source>
</evidence>
<gene>
    <name evidence="4" type="ORF">TTHERM_00684620</name>
</gene>
<dbReference type="GeneID" id="7830694"/>
<dbReference type="SUPFAM" id="SSF50965">
    <property type="entry name" value="Galactose oxidase, central domain"/>
    <property type="match status" value="1"/>
</dbReference>
<dbReference type="eggNOG" id="KOG0379">
    <property type="taxonomic scope" value="Eukaryota"/>
</dbReference>
<dbReference type="InterPro" id="IPR015915">
    <property type="entry name" value="Kelch-typ_b-propeller"/>
</dbReference>
<dbReference type="InterPro" id="IPR011043">
    <property type="entry name" value="Gal_Oxase/kelch_b-propeller"/>
</dbReference>
<name>I7LXM2_TETTS</name>
<dbReference type="Gene3D" id="2.120.10.80">
    <property type="entry name" value="Kelch-type beta propeller"/>
    <property type="match status" value="2"/>
</dbReference>
<keyword evidence="2" id="KW-0677">Repeat</keyword>
<organism evidence="4 5">
    <name type="scientific">Tetrahymena thermophila (strain SB210)</name>
    <dbReference type="NCBI Taxonomy" id="312017"/>
    <lineage>
        <taxon>Eukaryota</taxon>
        <taxon>Sar</taxon>
        <taxon>Alveolata</taxon>
        <taxon>Ciliophora</taxon>
        <taxon>Intramacronucleata</taxon>
        <taxon>Oligohymenophorea</taxon>
        <taxon>Hymenostomatida</taxon>
        <taxon>Tetrahymenina</taxon>
        <taxon>Tetrahymenidae</taxon>
        <taxon>Tetrahymena</taxon>
    </lineage>
</organism>
<dbReference type="STRING" id="312017.I7LXM2"/>
<dbReference type="OrthoDB" id="313282at2759"/>
<dbReference type="InParanoid" id="I7LXM2"/>
<dbReference type="AlphaFoldDB" id="I7LXM2"/>
<keyword evidence="5" id="KW-1185">Reference proteome</keyword>
<protein>
    <submittedName>
        <fullName evidence="4">Kelch motif protein</fullName>
    </submittedName>
</protein>
<dbReference type="EMBL" id="GG662435">
    <property type="protein sequence ID" value="EAS04918.2"/>
    <property type="molecule type" value="Genomic_DNA"/>
</dbReference>
<evidence type="ECO:0000313" key="4">
    <source>
        <dbReference type="EMBL" id="EAS04918.2"/>
    </source>
</evidence>
<dbReference type="Pfam" id="PF24681">
    <property type="entry name" value="Kelch_KLHDC2_KLHL20_DRC7"/>
    <property type="match status" value="2"/>
</dbReference>
<evidence type="ECO:0000256" key="3">
    <source>
        <dbReference type="SAM" id="MobiDB-lite"/>
    </source>
</evidence>
<evidence type="ECO:0000256" key="2">
    <source>
        <dbReference type="ARBA" id="ARBA00022737"/>
    </source>
</evidence>
<evidence type="ECO:0000256" key="1">
    <source>
        <dbReference type="ARBA" id="ARBA00022441"/>
    </source>
</evidence>
<proteinExistence type="predicted"/>